<evidence type="ECO:0000259" key="3">
    <source>
        <dbReference type="Pfam" id="PF05193"/>
    </source>
</evidence>
<dbReference type="RefSeq" id="WP_261499083.1">
    <property type="nucleotide sequence ID" value="NZ_JAODYH010000003.1"/>
</dbReference>
<dbReference type="Pfam" id="PF00675">
    <property type="entry name" value="Peptidase_M16"/>
    <property type="match status" value="1"/>
</dbReference>
<dbReference type="Pfam" id="PF05193">
    <property type="entry name" value="Peptidase_M16_C"/>
    <property type="match status" value="1"/>
</dbReference>
<keyword evidence="5" id="KW-1185">Reference proteome</keyword>
<name>A0ABT2PHZ8_9BURK</name>
<reference evidence="4 5" key="1">
    <citation type="submission" date="2022-09" db="EMBL/GenBank/DDBJ databases">
        <title>Draft genome of isolate Be4.</title>
        <authorList>
            <person name="Sanchez-Castro I."/>
            <person name="Martinez-Rodriguez P."/>
            <person name="Descostes M."/>
            <person name="Merroun M."/>
        </authorList>
    </citation>
    <scope>NUCLEOTIDE SEQUENCE [LARGE SCALE GENOMIC DNA]</scope>
    <source>
        <strain evidence="4 5">Be4</strain>
    </source>
</reference>
<organism evidence="4 5">
    <name type="scientific">Acidovorax bellezanensis</name>
    <dbReference type="NCBI Taxonomy" id="2976702"/>
    <lineage>
        <taxon>Bacteria</taxon>
        <taxon>Pseudomonadati</taxon>
        <taxon>Pseudomonadota</taxon>
        <taxon>Betaproteobacteria</taxon>
        <taxon>Burkholderiales</taxon>
        <taxon>Comamonadaceae</taxon>
        <taxon>Acidovorax</taxon>
    </lineage>
</organism>
<feature type="domain" description="Peptidase M16 C-terminal" evidence="3">
    <location>
        <begin position="201"/>
        <end position="387"/>
    </location>
</feature>
<dbReference type="InterPro" id="IPR011249">
    <property type="entry name" value="Metalloenz_LuxS/M16"/>
</dbReference>
<dbReference type="SUPFAM" id="SSF63411">
    <property type="entry name" value="LuxS/MPP-like metallohydrolase"/>
    <property type="match status" value="2"/>
</dbReference>
<dbReference type="InterPro" id="IPR011765">
    <property type="entry name" value="Pept_M16_N"/>
</dbReference>
<gene>
    <name evidence="4" type="ORF">N0K08_05610</name>
</gene>
<keyword evidence="1" id="KW-0732">Signal</keyword>
<evidence type="ECO:0000313" key="5">
    <source>
        <dbReference type="Proteomes" id="UP001525968"/>
    </source>
</evidence>
<dbReference type="PANTHER" id="PTHR11851:SF224">
    <property type="entry name" value="PROCESSING PROTEASE"/>
    <property type="match status" value="1"/>
</dbReference>
<dbReference type="EMBL" id="JAODYH010000003">
    <property type="protein sequence ID" value="MCT9810099.1"/>
    <property type="molecule type" value="Genomic_DNA"/>
</dbReference>
<feature type="domain" description="Peptidase M16 N-terminal" evidence="2">
    <location>
        <begin position="42"/>
        <end position="192"/>
    </location>
</feature>
<accession>A0ABT2PHZ8</accession>
<comment type="caution">
    <text evidence="4">The sequence shown here is derived from an EMBL/GenBank/DDBJ whole genome shotgun (WGS) entry which is preliminary data.</text>
</comment>
<proteinExistence type="predicted"/>
<feature type="chain" id="PRO_5045131383" evidence="1">
    <location>
        <begin position="28"/>
        <end position="456"/>
    </location>
</feature>
<evidence type="ECO:0000313" key="4">
    <source>
        <dbReference type="EMBL" id="MCT9810099.1"/>
    </source>
</evidence>
<evidence type="ECO:0000259" key="2">
    <source>
        <dbReference type="Pfam" id="PF00675"/>
    </source>
</evidence>
<dbReference type="InterPro" id="IPR007863">
    <property type="entry name" value="Peptidase_M16_C"/>
</dbReference>
<dbReference type="InterPro" id="IPR050361">
    <property type="entry name" value="MPP/UQCRC_Complex"/>
</dbReference>
<dbReference type="Proteomes" id="UP001525968">
    <property type="component" value="Unassembled WGS sequence"/>
</dbReference>
<dbReference type="Gene3D" id="3.30.830.10">
    <property type="entry name" value="Metalloenzyme, LuxS/M16 peptidase-like"/>
    <property type="match status" value="2"/>
</dbReference>
<protein>
    <submittedName>
        <fullName evidence="4">Insulinase family protein</fullName>
    </submittedName>
</protein>
<evidence type="ECO:0000256" key="1">
    <source>
        <dbReference type="SAM" id="SignalP"/>
    </source>
</evidence>
<sequence length="456" mass="47909">MKKLPTKAASLALALGGGLLAAQPAWALLPIQHWTQPSGAQVWLVDSPTIPMVDVQVAFDAGSRRDPAPQAGLATAVALMASKGILASGGAPAQDENALGEAWADLGASFGADADDDSFSYALRSLTDPALLERATRLASRQIADPSLPQDIWQRERARWSAAIKEADTRPGTVAAKAFAKAVYGSHPYGQQATEATLARIDVSAMQAFHRRLINACSARVSIVGALSRTQADQLVSQLLAPLQASDAARLAPGACPQAPAVPEVAPLTAAQVIDVPFASAQAHVLIGQPGITRRDPDFLAVMVGNHILGGGGFTSRLMEQVREKRGLSYSVYSSFSPGLNAGAFVVGLQTRPDQAAEAVKVSDQVVADFVANGPTAAELRAAKDNLVGGFALRIDSNRKLLSNVANIAWNGLPLNYLDQWTQRVEALTASQVRDAMARMVHPERMVTVVVGGSKP</sequence>
<feature type="signal peptide" evidence="1">
    <location>
        <begin position="1"/>
        <end position="27"/>
    </location>
</feature>
<dbReference type="PANTHER" id="PTHR11851">
    <property type="entry name" value="METALLOPROTEASE"/>
    <property type="match status" value="1"/>
</dbReference>